<keyword evidence="9" id="KW-0325">Glycoprotein</keyword>
<keyword evidence="15" id="KW-1185">Reference proteome</keyword>
<accession>A0A9R1QRX6</accession>
<evidence type="ECO:0000259" key="12">
    <source>
        <dbReference type="Pfam" id="PF01301"/>
    </source>
</evidence>
<evidence type="ECO:0000256" key="5">
    <source>
        <dbReference type="ARBA" id="ARBA00022523"/>
    </source>
</evidence>
<dbReference type="GO" id="GO:0048046">
    <property type="term" value="C:apoplast"/>
    <property type="evidence" value="ECO:0007669"/>
    <property type="project" value="UniProtKB-SubCell"/>
</dbReference>
<dbReference type="InterPro" id="IPR041392">
    <property type="entry name" value="GHD"/>
</dbReference>
<feature type="signal peptide" evidence="11">
    <location>
        <begin position="1"/>
        <end position="27"/>
    </location>
</feature>
<reference evidence="14 15" key="1">
    <citation type="submission" date="2017-09" db="EMBL/GenBank/DDBJ databases">
        <authorList>
            <consortium name="International Durum Wheat Genome Sequencing Consortium (IDWGSC)"/>
            <person name="Milanesi L."/>
        </authorList>
    </citation>
    <scope>NUCLEOTIDE SEQUENCE [LARGE SCALE GENOMIC DNA]</scope>
    <source>
        <strain evidence="15">cv. Svevo</strain>
    </source>
</reference>
<keyword evidence="8" id="KW-0378">Hydrolase</keyword>
<organism evidence="14 15">
    <name type="scientific">Triticum turgidum subsp. durum</name>
    <name type="common">Durum wheat</name>
    <name type="synonym">Triticum durum</name>
    <dbReference type="NCBI Taxonomy" id="4567"/>
    <lineage>
        <taxon>Eukaryota</taxon>
        <taxon>Viridiplantae</taxon>
        <taxon>Streptophyta</taxon>
        <taxon>Embryophyta</taxon>
        <taxon>Tracheophyta</taxon>
        <taxon>Spermatophyta</taxon>
        <taxon>Magnoliopsida</taxon>
        <taxon>Liliopsida</taxon>
        <taxon>Poales</taxon>
        <taxon>Poaceae</taxon>
        <taxon>BOP clade</taxon>
        <taxon>Pooideae</taxon>
        <taxon>Triticodae</taxon>
        <taxon>Triticeae</taxon>
        <taxon>Triticinae</taxon>
        <taxon>Triticum</taxon>
    </lineage>
</organism>
<keyword evidence="7 11" id="KW-0732">Signal</keyword>
<evidence type="ECO:0000256" key="1">
    <source>
        <dbReference type="ARBA" id="ARBA00001412"/>
    </source>
</evidence>
<evidence type="ECO:0000256" key="2">
    <source>
        <dbReference type="ARBA" id="ARBA00004271"/>
    </source>
</evidence>
<feature type="chain" id="PRO_5040107692" description="beta-galactosidase" evidence="11">
    <location>
        <begin position="28"/>
        <end position="420"/>
    </location>
</feature>
<evidence type="ECO:0000256" key="4">
    <source>
        <dbReference type="ARBA" id="ARBA00012756"/>
    </source>
</evidence>
<dbReference type="InterPro" id="IPR017853">
    <property type="entry name" value="GH"/>
</dbReference>
<evidence type="ECO:0000313" key="15">
    <source>
        <dbReference type="Proteomes" id="UP000324705"/>
    </source>
</evidence>
<dbReference type="Gene3D" id="2.60.120.260">
    <property type="entry name" value="Galactose-binding domain-like"/>
    <property type="match status" value="1"/>
</dbReference>
<dbReference type="Gramene" id="TRITD3Bv1G215650.1">
    <property type="protein sequence ID" value="TRITD3Bv1G215650.1"/>
    <property type="gene ID" value="TRITD3Bv1G215650"/>
</dbReference>
<dbReference type="GO" id="GO:0004565">
    <property type="term" value="F:beta-galactosidase activity"/>
    <property type="evidence" value="ECO:0007669"/>
    <property type="project" value="UniProtKB-EC"/>
</dbReference>
<gene>
    <name evidence="14" type="ORF">TRITD_3Bv1G215650</name>
</gene>
<dbReference type="SUPFAM" id="SSF51445">
    <property type="entry name" value="(Trans)glycosidases"/>
    <property type="match status" value="1"/>
</dbReference>
<comment type="subcellular location">
    <subcellularLocation>
        <location evidence="2">Secreted</location>
        <location evidence="2">Extracellular space</location>
        <location evidence="2">Apoplast</location>
    </subcellularLocation>
</comment>
<keyword evidence="10" id="KW-0326">Glycosidase</keyword>
<dbReference type="PRINTS" id="PR00742">
    <property type="entry name" value="GLHYDRLASE35"/>
</dbReference>
<dbReference type="EC" id="3.2.1.23" evidence="4"/>
<feature type="domain" description="Glycoside hydrolase 35 catalytic" evidence="12">
    <location>
        <begin position="36"/>
        <end position="341"/>
    </location>
</feature>
<protein>
    <recommendedName>
        <fullName evidence="4">beta-galactosidase</fullName>
        <ecNumber evidence="4">3.2.1.23</ecNumber>
    </recommendedName>
</protein>
<dbReference type="Gene3D" id="3.20.20.80">
    <property type="entry name" value="Glycosidases"/>
    <property type="match status" value="1"/>
</dbReference>
<evidence type="ECO:0000256" key="9">
    <source>
        <dbReference type="ARBA" id="ARBA00023180"/>
    </source>
</evidence>
<dbReference type="FunFam" id="3.20.20.80:FF:000006">
    <property type="entry name" value="Beta-galactosidase"/>
    <property type="match status" value="1"/>
</dbReference>
<dbReference type="InterPro" id="IPR031330">
    <property type="entry name" value="Gly_Hdrlase_35_cat"/>
</dbReference>
<evidence type="ECO:0000256" key="3">
    <source>
        <dbReference type="ARBA" id="ARBA00009809"/>
    </source>
</evidence>
<dbReference type="Proteomes" id="UP000324705">
    <property type="component" value="Chromosome 3B"/>
</dbReference>
<dbReference type="Pfam" id="PF01301">
    <property type="entry name" value="Glyco_hydro_35"/>
    <property type="match status" value="1"/>
</dbReference>
<feature type="domain" description="Beta-galactosidase beta-sandwich" evidence="13">
    <location>
        <begin position="364"/>
        <end position="419"/>
    </location>
</feature>
<evidence type="ECO:0000313" key="14">
    <source>
        <dbReference type="EMBL" id="VAH82457.1"/>
    </source>
</evidence>
<evidence type="ECO:0000256" key="8">
    <source>
        <dbReference type="ARBA" id="ARBA00022801"/>
    </source>
</evidence>
<comment type="catalytic activity">
    <reaction evidence="1">
        <text>Hydrolysis of terminal non-reducing beta-D-galactose residues in beta-D-galactosides.</text>
        <dbReference type="EC" id="3.2.1.23"/>
    </reaction>
</comment>
<dbReference type="AlphaFoldDB" id="A0A9R1QRX6"/>
<dbReference type="InterPro" id="IPR001944">
    <property type="entry name" value="Glycoside_Hdrlase_35"/>
</dbReference>
<evidence type="ECO:0000256" key="10">
    <source>
        <dbReference type="ARBA" id="ARBA00023295"/>
    </source>
</evidence>
<proteinExistence type="inferred from homology"/>
<dbReference type="Pfam" id="PF17834">
    <property type="entry name" value="GHD"/>
    <property type="match status" value="1"/>
</dbReference>
<dbReference type="EMBL" id="LT934116">
    <property type="protein sequence ID" value="VAH82457.1"/>
    <property type="molecule type" value="Genomic_DNA"/>
</dbReference>
<evidence type="ECO:0000256" key="11">
    <source>
        <dbReference type="SAM" id="SignalP"/>
    </source>
</evidence>
<dbReference type="FunFam" id="2.60.120.260:FF:000142">
    <property type="entry name" value="Beta-galactosidase"/>
    <property type="match status" value="1"/>
</dbReference>
<evidence type="ECO:0000256" key="7">
    <source>
        <dbReference type="ARBA" id="ARBA00022729"/>
    </source>
</evidence>
<comment type="similarity">
    <text evidence="3">Belongs to the glycosyl hydrolase 35 family.</text>
</comment>
<keyword evidence="6" id="KW-0964">Secreted</keyword>
<name>A0A9R1QRX6_TRITD</name>
<evidence type="ECO:0000256" key="6">
    <source>
        <dbReference type="ARBA" id="ARBA00022525"/>
    </source>
</evidence>
<dbReference type="GO" id="GO:0005975">
    <property type="term" value="P:carbohydrate metabolic process"/>
    <property type="evidence" value="ECO:0007669"/>
    <property type="project" value="InterPro"/>
</dbReference>
<dbReference type="PANTHER" id="PTHR23421">
    <property type="entry name" value="BETA-GALACTOSIDASE RELATED"/>
    <property type="match status" value="1"/>
</dbReference>
<keyword evidence="5" id="KW-0052">Apoplast</keyword>
<evidence type="ECO:0000259" key="13">
    <source>
        <dbReference type="Pfam" id="PF17834"/>
    </source>
</evidence>
<sequence>MAAAAGPRLLPLLLLLHPLLLVAAAAASGVTYDHRSLVISGRRRLLISASIHYPRSVPAMWPKLLAEAKDGGADCIETYVFWNGHETAPGKYYFEDRFDLVQFARVVKDAGLFLMLRIGPFVAAEWNFGGVPAWLHYIPGTVFRTNNEPFKSHMKSFTTKIVDMMKEERFFASQGGHIILAQIENEYGYYQQAYGAGGKAYAMWAGSMALAQNTGVPWIMCQQYDVPDHVINTCNSFYCDQFKPNSPTQPKIWTENWPGWFQTFGESNPHRPPEDVAFSVARFFGKGGSVQNYYVYHGGTNFDRTSGGPFITTSYDYDAPIDEYGLRRLPKWAHLKELHKSIKLCEHSLLFGNSTSLSLGPQQEADVYTDHSGGCVAFLANIDSEKDKVVTFRNRQYDLPAWSVSILPDCKNVVFNTAKF</sequence>